<dbReference type="AlphaFoldDB" id="K3VVE3"/>
<dbReference type="RefSeq" id="XP_009252878.1">
    <property type="nucleotide sequence ID" value="XM_009254603.1"/>
</dbReference>
<dbReference type="KEGG" id="fpu:FPSE_01483"/>
<dbReference type="GeneID" id="20360103"/>
<keyword evidence="3" id="KW-1185">Reference proteome</keyword>
<dbReference type="Gene3D" id="1.20.5.510">
    <property type="entry name" value="Single helix bin"/>
    <property type="match status" value="1"/>
</dbReference>
<dbReference type="OrthoDB" id="5093092at2759"/>
<dbReference type="HOGENOM" id="CLU_169127_0_0_1"/>
<dbReference type="eggNOG" id="ENOG502S4IP">
    <property type="taxonomic scope" value="Eukaryota"/>
</dbReference>
<keyword evidence="1" id="KW-0812">Transmembrane</keyword>
<keyword evidence="1" id="KW-0472">Membrane</keyword>
<gene>
    <name evidence="2" type="ORF">FPSE_01483</name>
</gene>
<organism evidence="2 3">
    <name type="scientific">Fusarium pseudograminearum (strain CS3096)</name>
    <name type="common">Wheat and barley crown-rot fungus</name>
    <dbReference type="NCBI Taxonomy" id="1028729"/>
    <lineage>
        <taxon>Eukaryota</taxon>
        <taxon>Fungi</taxon>
        <taxon>Dikarya</taxon>
        <taxon>Ascomycota</taxon>
        <taxon>Pezizomycotina</taxon>
        <taxon>Sordariomycetes</taxon>
        <taxon>Hypocreomycetidae</taxon>
        <taxon>Hypocreales</taxon>
        <taxon>Nectriaceae</taxon>
        <taxon>Fusarium</taxon>
    </lineage>
</organism>
<evidence type="ECO:0000313" key="2">
    <source>
        <dbReference type="EMBL" id="EKJ78378.1"/>
    </source>
</evidence>
<dbReference type="EMBL" id="AFNW01000049">
    <property type="protein sequence ID" value="EKJ78378.1"/>
    <property type="molecule type" value="Genomic_DNA"/>
</dbReference>
<proteinExistence type="predicted"/>
<comment type="caution">
    <text evidence="2">The sequence shown here is derived from an EMBL/GenBank/DDBJ whole genome shotgun (WGS) entry which is preliminary data.</text>
</comment>
<sequence length="116" mass="12769">MFDHLSTNSKLNISNHTLHASKAPIMDSSINPFTGTANDPNSHSNFLANKNSSRNEAVIMGGVMIGAIVFVVLVGVGCMFYRQRARKMKAQQSKDVDDDGRSVCWVLGDQVYNSEY</sequence>
<keyword evidence="1" id="KW-1133">Transmembrane helix</keyword>
<feature type="transmembrane region" description="Helical" evidence="1">
    <location>
        <begin position="57"/>
        <end position="81"/>
    </location>
</feature>
<protein>
    <submittedName>
        <fullName evidence="2">Uncharacterized protein</fullName>
    </submittedName>
</protein>
<dbReference type="Proteomes" id="UP000007978">
    <property type="component" value="Chromosome 1"/>
</dbReference>
<name>K3VVE3_FUSPC</name>
<accession>K3VVE3</accession>
<reference evidence="2 3" key="1">
    <citation type="journal article" date="2012" name="PLoS Pathog.">
        <title>Comparative pathogenomics reveals horizontally acquired novel virulence genes in fungi infecting cereal hosts.</title>
        <authorList>
            <person name="Gardiner D.M."/>
            <person name="McDonald M.C."/>
            <person name="Covarelli L."/>
            <person name="Solomon P.S."/>
            <person name="Rusu A.G."/>
            <person name="Marshall M."/>
            <person name="Kazan K."/>
            <person name="Chakraborty S."/>
            <person name="McDonald B.A."/>
            <person name="Manners J.M."/>
        </authorList>
    </citation>
    <scope>NUCLEOTIDE SEQUENCE [LARGE SCALE GENOMIC DNA]</scope>
    <source>
        <strain evidence="2 3">CS3096</strain>
    </source>
</reference>
<evidence type="ECO:0000313" key="3">
    <source>
        <dbReference type="Proteomes" id="UP000007978"/>
    </source>
</evidence>
<evidence type="ECO:0000256" key="1">
    <source>
        <dbReference type="SAM" id="Phobius"/>
    </source>
</evidence>